<comment type="similarity">
    <text evidence="1">Belongs to the initiator RepB protein family.</text>
</comment>
<organism evidence="3 4">
    <name type="scientific">Burkholderia vietnamiensis (strain G4 / LMG 22486)</name>
    <name type="common">Burkholderia cepacia (strain R1808)</name>
    <dbReference type="NCBI Taxonomy" id="269482"/>
    <lineage>
        <taxon>Bacteria</taxon>
        <taxon>Pseudomonadati</taxon>
        <taxon>Pseudomonadota</taxon>
        <taxon>Betaproteobacteria</taxon>
        <taxon>Burkholderiales</taxon>
        <taxon>Burkholderiaceae</taxon>
        <taxon>Burkholderia</taxon>
        <taxon>Burkholderia cepacia complex</taxon>
    </lineage>
</organism>
<keyword evidence="3" id="KW-0614">Plasmid</keyword>
<dbReference type="InterPro" id="IPR036390">
    <property type="entry name" value="WH_DNA-bd_sf"/>
</dbReference>
<dbReference type="GO" id="GO:0003887">
    <property type="term" value="F:DNA-directed DNA polymerase activity"/>
    <property type="evidence" value="ECO:0007669"/>
    <property type="project" value="InterPro"/>
</dbReference>
<dbReference type="HOGENOM" id="CLU_575797_0_0_4"/>
<accession>A4JTT6</accession>
<dbReference type="InterPro" id="IPR000525">
    <property type="entry name" value="Initiator_Rep_WH1"/>
</dbReference>
<protein>
    <recommendedName>
        <fullName evidence="2">Initiator Rep protein WH1 domain-containing protein</fullName>
    </recommendedName>
</protein>
<sequence length="474" mass="53790">MKTRRQRRKRAVVGRTESSRSKMVVVKDEEAETPVELRKAPETIIIRNMSSNGEITYLQRKAYNAMVHIAQKNRKGDEVTFEVSVAEFASLCGQNTPNSRDYLKQMAREVASIRAEFDFRGDSKSGRSGWGVANMIAEVYISDDGQSIKFSFPSELAKRVLDPEIYNRIDMRMQNVFTSHSALTLWEITTRYWGSPNRRTFREHWTTWSVILSGQKEPHAQFRDFNKMLVRALDQVNAHESRFKVIPHLSKQGRKMDELWFVLEDQEQPQLPLDSLPAMVSEELIKRLRAFGVLDEEVSSIALSYDEEYLLAQADYTDKRLKKKDDPVTSPKAFFMSAVEGNYAKSPRRTVSAAATATPALPRPLEKLPAKPDAKQALSTVKDAWKKAKLEEIRATFVVQTEEKKAEIVAGIEDDLRKIAIAWKQYSSKGITKLVETTVVDLIFKKNVPEPSAEELLQFALETGSFTAGAAIST</sequence>
<dbReference type="SUPFAM" id="SSF46785">
    <property type="entry name" value="Winged helix' DNA-binding domain"/>
    <property type="match status" value="1"/>
</dbReference>
<dbReference type="Proteomes" id="UP000002287">
    <property type="component" value="Plasmid pBVIE01"/>
</dbReference>
<evidence type="ECO:0000313" key="3">
    <source>
        <dbReference type="EMBL" id="ABO59689.1"/>
    </source>
</evidence>
<name>A4JTT6_BURVG</name>
<dbReference type="KEGG" id="bvi:Bcep1808_6802"/>
<geneLocation type="plasmid" evidence="3 4">
    <name>pBVIE01</name>
</geneLocation>
<evidence type="ECO:0000259" key="2">
    <source>
        <dbReference type="Pfam" id="PF01051"/>
    </source>
</evidence>
<feature type="domain" description="Initiator Rep protein WH1" evidence="2">
    <location>
        <begin position="55"/>
        <end position="188"/>
    </location>
</feature>
<dbReference type="Pfam" id="PF01051">
    <property type="entry name" value="Rep3_N"/>
    <property type="match status" value="1"/>
</dbReference>
<gene>
    <name evidence="3" type="ordered locus">Bcep1808_6802</name>
</gene>
<dbReference type="AlphaFoldDB" id="A4JTT6"/>
<proteinExistence type="inferred from homology"/>
<dbReference type="EMBL" id="CP000617">
    <property type="protein sequence ID" value="ABO59689.1"/>
    <property type="molecule type" value="Genomic_DNA"/>
</dbReference>
<evidence type="ECO:0000313" key="4">
    <source>
        <dbReference type="Proteomes" id="UP000002287"/>
    </source>
</evidence>
<reference evidence="3 4" key="1">
    <citation type="submission" date="2007-03" db="EMBL/GenBank/DDBJ databases">
        <title>Complete sequence of plasmid pBVIE01 of Burkholderia vietnamiensis G4.</title>
        <authorList>
            <consortium name="US DOE Joint Genome Institute"/>
            <person name="Copeland A."/>
            <person name="Lucas S."/>
            <person name="Lapidus A."/>
            <person name="Barry K."/>
            <person name="Detter J.C."/>
            <person name="Glavina del Rio T."/>
            <person name="Hammon N."/>
            <person name="Israni S."/>
            <person name="Dalin E."/>
            <person name="Tice H."/>
            <person name="Pitluck S."/>
            <person name="Chain P."/>
            <person name="Malfatti S."/>
            <person name="Shin M."/>
            <person name="Vergez L."/>
            <person name="Schmutz J."/>
            <person name="Larimer F."/>
            <person name="Land M."/>
            <person name="Hauser L."/>
            <person name="Kyrpides N."/>
            <person name="Tiedje J."/>
            <person name="Richardson P."/>
        </authorList>
    </citation>
    <scope>NUCLEOTIDE SEQUENCE [LARGE SCALE GENOMIC DNA]</scope>
    <source>
        <strain evidence="4">G4 / LMG 22486</strain>
        <plasmid evidence="3 4">pBVIE01</plasmid>
    </source>
</reference>
<evidence type="ECO:0000256" key="1">
    <source>
        <dbReference type="ARBA" id="ARBA00038283"/>
    </source>
</evidence>
<dbReference type="GO" id="GO:0006270">
    <property type="term" value="P:DNA replication initiation"/>
    <property type="evidence" value="ECO:0007669"/>
    <property type="project" value="InterPro"/>
</dbReference>